<reference evidence="11" key="1">
    <citation type="submission" date="2022-07" db="EMBL/GenBank/DDBJ databases">
        <title>Phylogenomic reconstructions and comparative analyses of Kickxellomycotina fungi.</title>
        <authorList>
            <person name="Reynolds N.K."/>
            <person name="Stajich J.E."/>
            <person name="Barry K."/>
            <person name="Grigoriev I.V."/>
            <person name="Crous P."/>
            <person name="Smith M.E."/>
        </authorList>
    </citation>
    <scope>NUCLEOTIDE SEQUENCE</scope>
    <source>
        <strain evidence="11">RSA 567</strain>
    </source>
</reference>
<dbReference type="GO" id="GO:0004416">
    <property type="term" value="F:hydroxyacylglutathione hydrolase activity"/>
    <property type="evidence" value="ECO:0007669"/>
    <property type="project" value="UniProtKB-EC"/>
</dbReference>
<dbReference type="SMART" id="SM00849">
    <property type="entry name" value="Lactamase_B"/>
    <property type="match status" value="1"/>
</dbReference>
<evidence type="ECO:0000313" key="11">
    <source>
        <dbReference type="EMBL" id="KAJ1984519.1"/>
    </source>
</evidence>
<proteinExistence type="inferred from homology"/>
<dbReference type="PIRSF" id="PIRSF005457">
    <property type="entry name" value="Glx"/>
    <property type="match status" value="1"/>
</dbReference>
<evidence type="ECO:0000313" key="12">
    <source>
        <dbReference type="Proteomes" id="UP001151582"/>
    </source>
</evidence>
<name>A0A9W8EBQ2_9FUNG</name>
<comment type="similarity">
    <text evidence="4">Belongs to the metallo-beta-lactamase superfamily. Glyoxalase II family.</text>
</comment>
<dbReference type="GO" id="GO:0019243">
    <property type="term" value="P:methylglyoxal catabolic process to D-lactate via S-lactoyl-glutathione"/>
    <property type="evidence" value="ECO:0007669"/>
    <property type="project" value="InterPro"/>
</dbReference>
<dbReference type="NCBIfam" id="TIGR03413">
    <property type="entry name" value="GSH_gloB"/>
    <property type="match status" value="1"/>
</dbReference>
<keyword evidence="8" id="KW-0862">Zinc</keyword>
<evidence type="ECO:0000256" key="5">
    <source>
        <dbReference type="ARBA" id="ARBA00011917"/>
    </source>
</evidence>
<dbReference type="AlphaFoldDB" id="A0A9W8EBQ2"/>
<dbReference type="EMBL" id="JANBQB010000017">
    <property type="protein sequence ID" value="KAJ1984519.1"/>
    <property type="molecule type" value="Genomic_DNA"/>
</dbReference>
<evidence type="ECO:0000256" key="4">
    <source>
        <dbReference type="ARBA" id="ARBA00006759"/>
    </source>
</evidence>
<dbReference type="InterPro" id="IPR017782">
    <property type="entry name" value="Hydroxyacylglutathione_Hdrlase"/>
</dbReference>
<dbReference type="Pfam" id="PF00753">
    <property type="entry name" value="Lactamase_B"/>
    <property type="match status" value="1"/>
</dbReference>
<feature type="domain" description="Metallo-beta-lactamase" evidence="10">
    <location>
        <begin position="11"/>
        <end position="170"/>
    </location>
</feature>
<evidence type="ECO:0000256" key="7">
    <source>
        <dbReference type="ARBA" id="ARBA00022801"/>
    </source>
</evidence>
<gene>
    <name evidence="11" type="primary">GLO2</name>
    <name evidence="11" type="ORF">H4R34_000605</name>
</gene>
<comment type="caution">
    <text evidence="11">The sequence shown here is derived from an EMBL/GenBank/DDBJ whole genome shotgun (WGS) entry which is preliminary data.</text>
</comment>
<accession>A0A9W8EBQ2</accession>
<evidence type="ECO:0000256" key="8">
    <source>
        <dbReference type="ARBA" id="ARBA00022833"/>
    </source>
</evidence>
<dbReference type="Proteomes" id="UP001151582">
    <property type="component" value="Unassembled WGS sequence"/>
</dbReference>
<keyword evidence="12" id="KW-1185">Reference proteome</keyword>
<dbReference type="InterPro" id="IPR032282">
    <property type="entry name" value="HAGH_C"/>
</dbReference>
<organism evidence="11 12">
    <name type="scientific">Dimargaris verticillata</name>
    <dbReference type="NCBI Taxonomy" id="2761393"/>
    <lineage>
        <taxon>Eukaryota</taxon>
        <taxon>Fungi</taxon>
        <taxon>Fungi incertae sedis</taxon>
        <taxon>Zoopagomycota</taxon>
        <taxon>Kickxellomycotina</taxon>
        <taxon>Dimargaritomycetes</taxon>
        <taxon>Dimargaritales</taxon>
        <taxon>Dimargaritaceae</taxon>
        <taxon>Dimargaris</taxon>
    </lineage>
</organism>
<dbReference type="GO" id="GO:0046872">
    <property type="term" value="F:metal ion binding"/>
    <property type="evidence" value="ECO:0007669"/>
    <property type="project" value="UniProtKB-KW"/>
</dbReference>
<dbReference type="InterPro" id="IPR036866">
    <property type="entry name" value="RibonucZ/Hydroxyglut_hydro"/>
</dbReference>
<comment type="cofactor">
    <cofactor evidence="2">
        <name>Zn(2+)</name>
        <dbReference type="ChEBI" id="CHEBI:29105"/>
    </cofactor>
</comment>
<comment type="pathway">
    <text evidence="3">Secondary metabolite metabolism; methylglyoxal degradation; (R)-lactate from methylglyoxal: step 2/2.</text>
</comment>
<dbReference type="CDD" id="cd07723">
    <property type="entry name" value="hydroxyacylglutathione_hydrolase_MBL-fold"/>
    <property type="match status" value="1"/>
</dbReference>
<keyword evidence="7 11" id="KW-0378">Hydrolase</keyword>
<dbReference type="EC" id="3.1.2.6" evidence="5"/>
<dbReference type="PANTHER" id="PTHR11935:SF94">
    <property type="entry name" value="TENZING NORGAY, ISOFORM C"/>
    <property type="match status" value="1"/>
</dbReference>
<sequence>MHVVPVPALKDNYSYLIIDDKKNEAALVDPVEPGKILPLVSQGGFKLTALLTTHHHWDHSGGNIEVVSKHPGLLVYGADARIPEINYVIKDGEQFQIGSLTVTPFMTIGHTKGSVSFYVTDGDQKALFTGDTMFIGGCGRFFEGTGEDMYHSLIEVIGSLPSDTLIYCGHEYTLQNLKFANTVDPNNPALHQKWAQCQQQPINVPSILGEEKQYNPFMRVNEPALKAATKKDNPVEVMQELRNLKDNFQ</sequence>
<evidence type="ECO:0000256" key="2">
    <source>
        <dbReference type="ARBA" id="ARBA00001947"/>
    </source>
</evidence>
<dbReference type="InterPro" id="IPR001279">
    <property type="entry name" value="Metallo-B-lactamas"/>
</dbReference>
<comment type="catalytic activity">
    <reaction evidence="1">
        <text>an S-(2-hydroxyacyl)glutathione + H2O = a 2-hydroxy carboxylate + glutathione + H(+)</text>
        <dbReference type="Rhea" id="RHEA:21864"/>
        <dbReference type="ChEBI" id="CHEBI:15377"/>
        <dbReference type="ChEBI" id="CHEBI:15378"/>
        <dbReference type="ChEBI" id="CHEBI:57925"/>
        <dbReference type="ChEBI" id="CHEBI:58896"/>
        <dbReference type="ChEBI" id="CHEBI:71261"/>
        <dbReference type="EC" id="3.1.2.6"/>
    </reaction>
</comment>
<dbReference type="HAMAP" id="MF_01374">
    <property type="entry name" value="Glyoxalase_2"/>
    <property type="match status" value="1"/>
</dbReference>
<dbReference type="Gene3D" id="3.60.15.10">
    <property type="entry name" value="Ribonuclease Z/Hydroxyacylglutathione hydrolase-like"/>
    <property type="match status" value="1"/>
</dbReference>
<dbReference type="Pfam" id="PF16123">
    <property type="entry name" value="HAGH_C"/>
    <property type="match status" value="1"/>
</dbReference>
<protein>
    <recommendedName>
        <fullName evidence="5">hydroxyacylglutathione hydrolase</fullName>
        <ecNumber evidence="5">3.1.2.6</ecNumber>
    </recommendedName>
    <alternativeName>
        <fullName evidence="9">Glyoxalase II</fullName>
    </alternativeName>
</protein>
<evidence type="ECO:0000256" key="1">
    <source>
        <dbReference type="ARBA" id="ARBA00001623"/>
    </source>
</evidence>
<keyword evidence="6" id="KW-0479">Metal-binding</keyword>
<evidence type="ECO:0000256" key="3">
    <source>
        <dbReference type="ARBA" id="ARBA00004963"/>
    </source>
</evidence>
<evidence type="ECO:0000256" key="6">
    <source>
        <dbReference type="ARBA" id="ARBA00022723"/>
    </source>
</evidence>
<dbReference type="PANTHER" id="PTHR11935">
    <property type="entry name" value="BETA LACTAMASE DOMAIN"/>
    <property type="match status" value="1"/>
</dbReference>
<dbReference type="OrthoDB" id="515692at2759"/>
<dbReference type="InterPro" id="IPR035680">
    <property type="entry name" value="Clx_II_MBL"/>
</dbReference>
<dbReference type="SUPFAM" id="SSF56281">
    <property type="entry name" value="Metallo-hydrolase/oxidoreductase"/>
    <property type="match status" value="1"/>
</dbReference>
<evidence type="ECO:0000256" key="9">
    <source>
        <dbReference type="ARBA" id="ARBA00031044"/>
    </source>
</evidence>
<evidence type="ECO:0000259" key="10">
    <source>
        <dbReference type="SMART" id="SM00849"/>
    </source>
</evidence>